<reference evidence="2 3" key="1">
    <citation type="submission" date="2018-12" db="EMBL/GenBank/DDBJ databases">
        <authorList>
            <consortium name="Pathogen Informatics"/>
        </authorList>
    </citation>
    <scope>NUCLEOTIDE SEQUENCE [LARGE SCALE GENOMIC DNA]</scope>
    <source>
        <strain evidence="2 3">NCTC10485</strain>
    </source>
</reference>
<accession>A0A448I6L1</accession>
<keyword evidence="3" id="KW-1185">Reference proteome</keyword>
<dbReference type="EMBL" id="LR134355">
    <property type="protein sequence ID" value="VEG48151.1"/>
    <property type="molecule type" value="Genomic_DNA"/>
</dbReference>
<evidence type="ECO:0008006" key="4">
    <source>
        <dbReference type="Google" id="ProtNLM"/>
    </source>
</evidence>
<feature type="transmembrane region" description="Helical" evidence="1">
    <location>
        <begin position="161"/>
        <end position="181"/>
    </location>
</feature>
<keyword evidence="1" id="KW-1133">Transmembrane helix</keyword>
<gene>
    <name evidence="2" type="ORF">NCTC10485_02444</name>
</gene>
<feature type="transmembrane region" description="Helical" evidence="1">
    <location>
        <begin position="378"/>
        <end position="398"/>
    </location>
</feature>
<feature type="transmembrane region" description="Helical" evidence="1">
    <location>
        <begin position="74"/>
        <end position="93"/>
    </location>
</feature>
<feature type="transmembrane region" description="Helical" evidence="1">
    <location>
        <begin position="340"/>
        <end position="358"/>
    </location>
</feature>
<keyword evidence="1" id="KW-0812">Transmembrane</keyword>
<evidence type="ECO:0000313" key="2">
    <source>
        <dbReference type="EMBL" id="VEG48151.1"/>
    </source>
</evidence>
<sequence>MPRSPFSVFAVLYTVALVLELGDNWTDPWFTGCFVAAAAVAVVTGMTRLKFLTLLIGSTAYFLLFRFPEVANHVNLMLCLNVAMIAVLGTSLVRRRGTGTDAETDTENDYAAIGPILRIGLILVYVLAGFHKLNTDYLDPEASCATSILGSVIGTMGMPVLGVPIVIPVALCAALFGYRLARRGRFARAGNSWFTATVVGLGIAGIAAVAVVLLSWRLGPVGAVISAFAAVTVIGWELVGGLLLTVPRLQAAIVAISLAMHATLALVGFVDFGALAVALLFSFVPPAYLRVLIDGGAVEIGRRTGHRVGLYAGFGFGIALLCGIDALLRRLPEIAVVSGLLFNLAVLILIWPVLAAVCGPAPRPVWGGVRILERRTPAPLYLVPVLLVLLGMTSYLGLRTAGNFSMFSNLRTEAGASNHLLLSGNPLKLWDYQDDVVWILDIDDRHGRIIHHYDEPPQGHALPVVEFRKWIHDWTRAGHRVPMTYGYRGEVHTTADIVTDPRWRTEERTPAMVLQDFRIIQPGQPNWCRW</sequence>
<feature type="transmembrane region" description="Helical" evidence="1">
    <location>
        <begin position="258"/>
        <end position="288"/>
    </location>
</feature>
<evidence type="ECO:0000313" key="3">
    <source>
        <dbReference type="Proteomes" id="UP000282551"/>
    </source>
</evidence>
<dbReference type="Proteomes" id="UP000282551">
    <property type="component" value="Chromosome"/>
</dbReference>
<name>A0A448I6L1_MYCCI</name>
<dbReference type="AlphaFoldDB" id="A0A448I6L1"/>
<feature type="transmembrane region" description="Helical" evidence="1">
    <location>
        <begin position="308"/>
        <end position="328"/>
    </location>
</feature>
<dbReference type="RefSeq" id="WP_126333988.1">
    <property type="nucleotide sequence ID" value="NZ_AP022604.1"/>
</dbReference>
<feature type="transmembrane region" description="Helical" evidence="1">
    <location>
        <begin position="193"/>
        <end position="216"/>
    </location>
</feature>
<protein>
    <recommendedName>
        <fullName evidence="4">Transmembrane protein</fullName>
    </recommendedName>
</protein>
<organism evidence="2 3">
    <name type="scientific">Mycolicibacterium chitae</name>
    <name type="common">Mycobacterium chitae</name>
    <dbReference type="NCBI Taxonomy" id="1792"/>
    <lineage>
        <taxon>Bacteria</taxon>
        <taxon>Bacillati</taxon>
        <taxon>Actinomycetota</taxon>
        <taxon>Actinomycetes</taxon>
        <taxon>Mycobacteriales</taxon>
        <taxon>Mycobacteriaceae</taxon>
        <taxon>Mycolicibacterium</taxon>
    </lineage>
</organism>
<proteinExistence type="predicted"/>
<evidence type="ECO:0000256" key="1">
    <source>
        <dbReference type="SAM" id="Phobius"/>
    </source>
</evidence>
<feature type="transmembrane region" description="Helical" evidence="1">
    <location>
        <begin position="113"/>
        <end position="131"/>
    </location>
</feature>
<dbReference type="OrthoDB" id="9785438at2"/>
<feature type="transmembrane region" description="Helical" evidence="1">
    <location>
        <begin position="222"/>
        <end position="246"/>
    </location>
</feature>
<keyword evidence="1" id="KW-0472">Membrane</keyword>